<dbReference type="InterPro" id="IPR015424">
    <property type="entry name" value="PyrdxlP-dep_Trfase"/>
</dbReference>
<evidence type="ECO:0000256" key="1">
    <source>
        <dbReference type="ARBA" id="ARBA00001933"/>
    </source>
</evidence>
<protein>
    <submittedName>
        <fullName evidence="8">Arginine/lysine/ornithine decarboxylase</fullName>
    </submittedName>
</protein>
<gene>
    <name evidence="8" type="ORF">JOD17_004275</name>
</gene>
<dbReference type="Pfam" id="PF01276">
    <property type="entry name" value="OKR_DC_1"/>
    <property type="match status" value="1"/>
</dbReference>
<dbReference type="RefSeq" id="WP_204699844.1">
    <property type="nucleotide sequence ID" value="NZ_JAFBEC010000026.1"/>
</dbReference>
<dbReference type="InterPro" id="IPR052357">
    <property type="entry name" value="Orn_Lys_Arg_decarboxylase-I"/>
</dbReference>
<evidence type="ECO:0000256" key="2">
    <source>
        <dbReference type="ARBA" id="ARBA00010671"/>
    </source>
</evidence>
<keyword evidence="3" id="KW-0210">Decarboxylase</keyword>
<dbReference type="PANTHER" id="PTHR43277">
    <property type="entry name" value="ARGININE DECARBOXYLASE"/>
    <property type="match status" value="1"/>
</dbReference>
<proteinExistence type="inferred from homology"/>
<dbReference type="InterPro" id="IPR000310">
    <property type="entry name" value="Orn/Lys/Arg_deCO2ase_major_dom"/>
</dbReference>
<dbReference type="EMBL" id="JAFBEC010000026">
    <property type="protein sequence ID" value="MBM7635127.1"/>
    <property type="molecule type" value="Genomic_DNA"/>
</dbReference>
<comment type="caution">
    <text evidence="8">The sequence shown here is derived from an EMBL/GenBank/DDBJ whole genome shotgun (WGS) entry which is preliminary data.</text>
</comment>
<dbReference type="SUPFAM" id="SSF55904">
    <property type="entry name" value="Ornithine decarboxylase C-terminal domain"/>
    <property type="match status" value="1"/>
</dbReference>
<dbReference type="InterPro" id="IPR015421">
    <property type="entry name" value="PyrdxlP-dep_Trfase_major"/>
</dbReference>
<comment type="similarity">
    <text evidence="2">Belongs to the Orn/Lys/Arg decarboxylase class-I family.</text>
</comment>
<dbReference type="Gene3D" id="3.90.100.10">
    <property type="entry name" value="Orn/Lys/Arg decarboxylase, C-terminal domain"/>
    <property type="match status" value="1"/>
</dbReference>
<dbReference type="PANTHER" id="PTHR43277:SF3">
    <property type="entry name" value="DECARBOXYLASE, PUTATIVE-RELATED"/>
    <property type="match status" value="1"/>
</dbReference>
<dbReference type="InterPro" id="IPR008286">
    <property type="entry name" value="Prn/Lys/Arg_de-COase_C"/>
</dbReference>
<sequence length="469" mass="52622">MMNTKSTPLLDHLVQHANIDPISLHVPGHKNGKLTQGTYQAYYETIMRLDQTELPGFDDLHAPTGVIQQAEKLTAEHYQTGASMFLVGGSTIGNLAMLSAFCRPSVPVIVQRDVHQSIIHGLEMIGVDVVFVSPTFDEQTGLSKGVSLQTLTAAIDAYKEAEVVVLSSPSYFGNVGEIEHVVQYAKKNNKRVLVDEAHGAHLHSDEQFPVSSLKAGADVVVQSAHKTLPALTMGAYLHVRNQDDEQKIRPWLRRFQSSSPSYLIMASLDAARAYVAKVGSKEPARRLWTFHDELKASLPKDTYVPNEDPLKLVLRAPEQVTGLQWEKVLQKQQIYVELSDHDYVLLFLPLQMEAEEAMDLKTRLIHAYADQRVKIKKRQFPYYPTYTRATIEKAFLVEHDVELCSMKASVGEIIAENIVPYPPGIPLFIAGETIDAKRLRYLLEWVSQGGKLQNEEHVRNGQVLVRKLR</sequence>
<comment type="cofactor">
    <cofactor evidence="1">
        <name>pyridoxal 5'-phosphate</name>
        <dbReference type="ChEBI" id="CHEBI:597326"/>
    </cofactor>
</comment>
<evidence type="ECO:0000259" key="7">
    <source>
        <dbReference type="Pfam" id="PF03711"/>
    </source>
</evidence>
<accession>A0ABS2PIL9</accession>
<keyword evidence="5" id="KW-0456">Lyase</keyword>
<dbReference type="Gene3D" id="3.40.640.10">
    <property type="entry name" value="Type I PLP-dependent aspartate aminotransferase-like (Major domain)"/>
    <property type="match status" value="1"/>
</dbReference>
<feature type="domain" description="Orn/Lys/Arg decarboxylases family 1 pyridoxal-P attachment site" evidence="6">
    <location>
        <begin position="7"/>
        <end position="280"/>
    </location>
</feature>
<dbReference type="Proteomes" id="UP000741863">
    <property type="component" value="Unassembled WGS sequence"/>
</dbReference>
<keyword evidence="9" id="KW-1185">Reference proteome</keyword>
<feature type="domain" description="Orn/Lys/Arg decarboxylase C-terminal" evidence="7">
    <location>
        <begin position="376"/>
        <end position="443"/>
    </location>
</feature>
<evidence type="ECO:0000256" key="4">
    <source>
        <dbReference type="ARBA" id="ARBA00022898"/>
    </source>
</evidence>
<evidence type="ECO:0000256" key="5">
    <source>
        <dbReference type="ARBA" id="ARBA00023239"/>
    </source>
</evidence>
<evidence type="ECO:0000256" key="3">
    <source>
        <dbReference type="ARBA" id="ARBA00022793"/>
    </source>
</evidence>
<dbReference type="SUPFAM" id="SSF53383">
    <property type="entry name" value="PLP-dependent transferases"/>
    <property type="match status" value="1"/>
</dbReference>
<evidence type="ECO:0000313" key="9">
    <source>
        <dbReference type="Proteomes" id="UP000741863"/>
    </source>
</evidence>
<evidence type="ECO:0000259" key="6">
    <source>
        <dbReference type="Pfam" id="PF01276"/>
    </source>
</evidence>
<organism evidence="8 9">
    <name type="scientific">Geomicrobium sediminis</name>
    <dbReference type="NCBI Taxonomy" id="1347788"/>
    <lineage>
        <taxon>Bacteria</taxon>
        <taxon>Bacillati</taxon>
        <taxon>Bacillota</taxon>
        <taxon>Bacilli</taxon>
        <taxon>Bacillales</taxon>
        <taxon>Geomicrobium</taxon>
    </lineage>
</organism>
<keyword evidence="4" id="KW-0663">Pyridoxal phosphate</keyword>
<name>A0ABS2PIL9_9BACL</name>
<dbReference type="Pfam" id="PF03711">
    <property type="entry name" value="OKR_DC_1_C"/>
    <property type="match status" value="1"/>
</dbReference>
<reference evidence="8 9" key="1">
    <citation type="submission" date="2021-01" db="EMBL/GenBank/DDBJ databases">
        <title>Genomic Encyclopedia of Type Strains, Phase IV (KMG-IV): sequencing the most valuable type-strain genomes for metagenomic binning, comparative biology and taxonomic classification.</title>
        <authorList>
            <person name="Goeker M."/>
        </authorList>
    </citation>
    <scope>NUCLEOTIDE SEQUENCE [LARGE SCALE GENOMIC DNA]</scope>
    <source>
        <strain evidence="8 9">DSM 25540</strain>
    </source>
</reference>
<evidence type="ECO:0000313" key="8">
    <source>
        <dbReference type="EMBL" id="MBM7635127.1"/>
    </source>
</evidence>
<dbReference type="InterPro" id="IPR036633">
    <property type="entry name" value="Prn/Lys/Arg_de-COase_C_sf"/>
</dbReference>